<evidence type="ECO:0000313" key="2">
    <source>
        <dbReference type="EMBL" id="SFW42719.1"/>
    </source>
</evidence>
<reference evidence="2 4" key="1">
    <citation type="submission" date="2016-11" db="EMBL/GenBank/DDBJ databases">
        <authorList>
            <person name="Jaros S."/>
            <person name="Januszkiewicz K."/>
            <person name="Wedrychowicz H."/>
        </authorList>
    </citation>
    <scope>NUCLEOTIDE SEQUENCE [LARGE SCALE GENOMIC DNA]</scope>
    <source>
        <strain evidence="2 4">DSM 784</strain>
    </source>
</reference>
<reference evidence="3 5" key="2">
    <citation type="submission" date="2023-11" db="EMBL/GenBank/DDBJ databases">
        <title>MicrobeMod: A computational toolkit for identifying prokaryotic methylation and restriction-modification with nanopore sequencing.</title>
        <authorList>
            <person name="Crits-Christoph A."/>
            <person name="Kang S.C."/>
            <person name="Lee H."/>
            <person name="Ostrov N."/>
        </authorList>
    </citation>
    <scope>NUCLEOTIDE SEQUENCE [LARGE SCALE GENOMIC DNA]</scope>
    <source>
        <strain evidence="3 5">ATCC 23090</strain>
    </source>
</reference>
<dbReference type="InterPro" id="IPR027802">
    <property type="entry name" value="Multi-ubiquitin_dom"/>
</dbReference>
<evidence type="ECO:0000313" key="4">
    <source>
        <dbReference type="Proteomes" id="UP000183788"/>
    </source>
</evidence>
<keyword evidence="5" id="KW-1185">Reference proteome</keyword>
<evidence type="ECO:0000313" key="5">
    <source>
        <dbReference type="Proteomes" id="UP001326715"/>
    </source>
</evidence>
<dbReference type="OrthoDB" id="7445930at2"/>
<evidence type="ECO:0000259" key="1">
    <source>
        <dbReference type="Pfam" id="PF14452"/>
    </source>
</evidence>
<name>A0A1K1P582_9BACT</name>
<dbReference type="EMBL" id="FPIZ01000004">
    <property type="protein sequence ID" value="SFW42719.1"/>
    <property type="molecule type" value="Genomic_DNA"/>
</dbReference>
<dbReference type="EMBL" id="CP140154">
    <property type="protein sequence ID" value="WQG87396.1"/>
    <property type="molecule type" value="Genomic_DNA"/>
</dbReference>
<sequence length="188" mass="21942">MEPLQKDHHGGGNRTLSLLIEGKQYQWKQQFITGLEIKQLANLPTDCIIYLNIPEPWKDELVENDTKVDLARPEIEHFYILHKLKYTIDGQQYESSSQYIRGKQIRHQGQIASDKDIFLAIRGPWEDELITDDAFVDLARPGIEHVFSKDRKHSFTIIINGEDKVWEALKIEYKDVIALAFRHAFQPE</sequence>
<dbReference type="AlphaFoldDB" id="A0A1K1P582"/>
<dbReference type="Proteomes" id="UP000183788">
    <property type="component" value="Unassembled WGS sequence"/>
</dbReference>
<organism evidence="2 4">
    <name type="scientific">Chitinophaga sancti</name>
    <dbReference type="NCBI Taxonomy" id="1004"/>
    <lineage>
        <taxon>Bacteria</taxon>
        <taxon>Pseudomonadati</taxon>
        <taxon>Bacteroidota</taxon>
        <taxon>Chitinophagia</taxon>
        <taxon>Chitinophagales</taxon>
        <taxon>Chitinophagaceae</taxon>
        <taxon>Chitinophaga</taxon>
    </lineage>
</organism>
<accession>A0A1K1P582</accession>
<evidence type="ECO:0000313" key="3">
    <source>
        <dbReference type="EMBL" id="WQG87396.1"/>
    </source>
</evidence>
<protein>
    <submittedName>
        <fullName evidence="2 3">Multiubiquitin</fullName>
    </submittedName>
</protein>
<feature type="domain" description="Multi-ubiquitin" evidence="1">
    <location>
        <begin position="18"/>
        <end position="80"/>
    </location>
</feature>
<gene>
    <name evidence="2" type="ORF">SAMN05661012_01782</name>
    <name evidence="3" type="ORF">SR876_20950</name>
</gene>
<dbReference type="Pfam" id="PF14452">
    <property type="entry name" value="Multi_ubiq"/>
    <property type="match status" value="1"/>
</dbReference>
<proteinExistence type="predicted"/>
<dbReference type="RefSeq" id="WP_072359020.1">
    <property type="nucleotide sequence ID" value="NZ_CP139972.1"/>
</dbReference>
<dbReference type="STRING" id="1004.SAMN05661012_01782"/>
<dbReference type="Proteomes" id="UP001326715">
    <property type="component" value="Chromosome"/>
</dbReference>